<organism evidence="6 7">
    <name type="scientific">Corynebacterium timonense</name>
    <dbReference type="NCBI Taxonomy" id="441500"/>
    <lineage>
        <taxon>Bacteria</taxon>
        <taxon>Bacillati</taxon>
        <taxon>Actinomycetota</taxon>
        <taxon>Actinomycetes</taxon>
        <taxon>Mycobacteriales</taxon>
        <taxon>Corynebacteriaceae</taxon>
        <taxon>Corynebacterium</taxon>
    </lineage>
</organism>
<feature type="transmembrane region" description="Helical" evidence="4">
    <location>
        <begin position="450"/>
        <end position="469"/>
    </location>
</feature>
<evidence type="ECO:0000256" key="3">
    <source>
        <dbReference type="ARBA" id="ARBA00022967"/>
    </source>
</evidence>
<dbReference type="Gene3D" id="2.70.150.10">
    <property type="entry name" value="Calcium-transporting ATPase, cytoplasmic transduction domain A"/>
    <property type="match status" value="1"/>
</dbReference>
<evidence type="ECO:0000256" key="4">
    <source>
        <dbReference type="SAM" id="Phobius"/>
    </source>
</evidence>
<accession>A0A1H1T7E3</accession>
<dbReference type="GO" id="GO:0043682">
    <property type="term" value="F:P-type divalent copper transporter activity"/>
    <property type="evidence" value="ECO:0007669"/>
    <property type="project" value="TreeGrafter"/>
</dbReference>
<sequence length="862" mass="93436">MAANHVGDGLDASIVAARVAARNAGFDLDAPHERDGTPMRPNASYAFVLEGIEDAPQMRDIEEALDKLEGVTARLVYPSSTAWVTAAEDMDPARIVEVIESFGVRADMTDSTLRRRAVGRRAAEHPLPRRGTRGMTGKMRRQRRDEEANLVRERAEGFMRGEPRRVRTSQSDVLFTARDLVTPLRMWLAILITIPVCALSYIPELQFAGWQWVCLALSTPVALWCAFPFHRAMAGGVRRGLSALDGASSIAILASYVWSLCALVFTPAGEIGWSSPSGWLSVRPSEGMEIFLDVACGVTAMLLVGRANSVRVRSYLLRDMALHSPDPDREYTVFRRNRATDTVVEERLPISEINRGHDVKVTAGEVVPVDGDVVGGSCELRPPLIDAREPAQAKVGTRVYAGSVVDSGSIKVRAVRTGHSTRWAVVHGWVEEASRRENAAALLSTRTAGMLIPAAYFIAFADFCLWFLITGNPNVAFSTAVAILAVVAPVALAISPSVAIRLGIEAAARNGILLRDGESFRGLENTDTVVFNRVGTLVTPTMYVETVTAERGEDSDLVLRIAAALSTESQHPMGKALVKAARESRDMRSKDSSLPSWIELNSTEITAEGDVKGRLTLTYDEGIGTDADAGEERVEHLEATLWRPTNLSSLHGRLAIAATSGGTPVVVRWKGRDRGVITLYDPAKPDAIEAVQRLEDMGIETVMLTRDTYPVARRFADFLGVSNVLAGIPGPSKPLAVRALRNQGATVTMVGDHTVMDTLRGADVGVMYVTEESVAARLGRVEGAAHAVLLRHDVTAMPQLIELARRVSRIIDSNMFFAWSYNAVAIVLAVAGLLPPVGATLLMLGSSTVIELRSVRARRFPT</sequence>
<dbReference type="RefSeq" id="WP_019193856.1">
    <property type="nucleotide sequence ID" value="NZ_LT629765.1"/>
</dbReference>
<evidence type="ECO:0000259" key="5">
    <source>
        <dbReference type="Pfam" id="PF00122"/>
    </source>
</evidence>
<protein>
    <submittedName>
        <fullName evidence="6">ATPase, P-type (Transporting), HAD superfamily, subfamily IC</fullName>
    </submittedName>
</protein>
<dbReference type="GO" id="GO:0016020">
    <property type="term" value="C:membrane"/>
    <property type="evidence" value="ECO:0007669"/>
    <property type="project" value="TreeGrafter"/>
</dbReference>
<feature type="transmembrane region" description="Helical" evidence="4">
    <location>
        <begin position="184"/>
        <end position="203"/>
    </location>
</feature>
<dbReference type="GO" id="GO:0055070">
    <property type="term" value="P:copper ion homeostasis"/>
    <property type="evidence" value="ECO:0007669"/>
    <property type="project" value="TreeGrafter"/>
</dbReference>
<dbReference type="SUPFAM" id="SSF81653">
    <property type="entry name" value="Calcium ATPase, transduction domain A"/>
    <property type="match status" value="1"/>
</dbReference>
<evidence type="ECO:0000313" key="6">
    <source>
        <dbReference type="EMBL" id="SDS55559.1"/>
    </source>
</evidence>
<dbReference type="InterPro" id="IPR059000">
    <property type="entry name" value="ATPase_P-type_domA"/>
</dbReference>
<dbReference type="InterPro" id="IPR023214">
    <property type="entry name" value="HAD_sf"/>
</dbReference>
<comment type="subcellular location">
    <subcellularLocation>
        <location evidence="1">Membrane</location>
        <topology evidence="1">Multi-pass membrane protein</topology>
    </subcellularLocation>
</comment>
<evidence type="ECO:0000313" key="7">
    <source>
        <dbReference type="Proteomes" id="UP000182237"/>
    </source>
</evidence>
<reference evidence="6 7" key="1">
    <citation type="submission" date="2016-10" db="EMBL/GenBank/DDBJ databases">
        <authorList>
            <person name="de Groot N.N."/>
        </authorList>
    </citation>
    <scope>NUCLEOTIDE SEQUENCE [LARGE SCALE GENOMIC DNA]</scope>
    <source>
        <strain evidence="6 7">DSM 45434</strain>
    </source>
</reference>
<dbReference type="SUPFAM" id="SSF56784">
    <property type="entry name" value="HAD-like"/>
    <property type="match status" value="1"/>
</dbReference>
<dbReference type="Gene3D" id="3.40.50.1000">
    <property type="entry name" value="HAD superfamily/HAD-like"/>
    <property type="match status" value="1"/>
</dbReference>
<dbReference type="GO" id="GO:0005507">
    <property type="term" value="F:copper ion binding"/>
    <property type="evidence" value="ECO:0007669"/>
    <property type="project" value="TreeGrafter"/>
</dbReference>
<gene>
    <name evidence="6" type="ORF">SAMN04488539_1906</name>
</gene>
<feature type="transmembrane region" description="Helical" evidence="4">
    <location>
        <begin position="815"/>
        <end position="834"/>
    </location>
</feature>
<dbReference type="STRING" id="1203190.GCA_000312345_01016"/>
<dbReference type="Pfam" id="PF00122">
    <property type="entry name" value="E1-E2_ATPase"/>
    <property type="match status" value="1"/>
</dbReference>
<keyword evidence="7" id="KW-1185">Reference proteome</keyword>
<dbReference type="EMBL" id="LT629765">
    <property type="protein sequence ID" value="SDS55559.1"/>
    <property type="molecule type" value="Genomic_DNA"/>
</dbReference>
<dbReference type="Pfam" id="PF00702">
    <property type="entry name" value="Hydrolase"/>
    <property type="match status" value="1"/>
</dbReference>
<keyword evidence="4" id="KW-0472">Membrane</keyword>
<dbReference type="InterPro" id="IPR023299">
    <property type="entry name" value="ATPase_P-typ_cyto_dom_N"/>
</dbReference>
<feature type="transmembrane region" description="Helical" evidence="4">
    <location>
        <begin position="250"/>
        <end position="268"/>
    </location>
</feature>
<dbReference type="Proteomes" id="UP000182237">
    <property type="component" value="Chromosome I"/>
</dbReference>
<proteinExistence type="predicted"/>
<dbReference type="AlphaFoldDB" id="A0A1H1T7E3"/>
<keyword evidence="2" id="KW-0479">Metal-binding</keyword>
<dbReference type="PANTHER" id="PTHR43520">
    <property type="entry name" value="ATP7, ISOFORM B"/>
    <property type="match status" value="1"/>
</dbReference>
<name>A0A1H1T7E3_9CORY</name>
<keyword evidence="3" id="KW-1278">Translocase</keyword>
<feature type="transmembrane region" description="Helical" evidence="4">
    <location>
        <begin position="475"/>
        <end position="494"/>
    </location>
</feature>
<keyword evidence="4" id="KW-1133">Transmembrane helix</keyword>
<feature type="transmembrane region" description="Helical" evidence="4">
    <location>
        <begin position="288"/>
        <end position="305"/>
    </location>
</feature>
<evidence type="ECO:0000256" key="1">
    <source>
        <dbReference type="ARBA" id="ARBA00004141"/>
    </source>
</evidence>
<feature type="transmembrane region" description="Helical" evidence="4">
    <location>
        <begin position="209"/>
        <end position="229"/>
    </location>
</feature>
<dbReference type="Gene3D" id="3.40.1110.10">
    <property type="entry name" value="Calcium-transporting ATPase, cytoplasmic domain N"/>
    <property type="match status" value="1"/>
</dbReference>
<dbReference type="eggNOG" id="COG2217">
    <property type="taxonomic scope" value="Bacteria"/>
</dbReference>
<evidence type="ECO:0000256" key="2">
    <source>
        <dbReference type="ARBA" id="ARBA00022723"/>
    </source>
</evidence>
<dbReference type="InterPro" id="IPR036412">
    <property type="entry name" value="HAD-like_sf"/>
</dbReference>
<keyword evidence="4" id="KW-0812">Transmembrane</keyword>
<feature type="domain" description="P-type ATPase A" evidence="5">
    <location>
        <begin position="345"/>
        <end position="423"/>
    </location>
</feature>
<dbReference type="PANTHER" id="PTHR43520:SF8">
    <property type="entry name" value="P-TYPE CU(+) TRANSPORTER"/>
    <property type="match status" value="1"/>
</dbReference>
<dbReference type="InterPro" id="IPR008250">
    <property type="entry name" value="ATPase_P-typ_transduc_dom_A_sf"/>
</dbReference>
<dbReference type="GO" id="GO:0000166">
    <property type="term" value="F:nucleotide binding"/>
    <property type="evidence" value="ECO:0007669"/>
    <property type="project" value="InterPro"/>
</dbReference>